<dbReference type="EMBL" id="JARK01001373">
    <property type="protein sequence ID" value="EYC15403.1"/>
    <property type="molecule type" value="Genomic_DNA"/>
</dbReference>
<reference evidence="2" key="1">
    <citation type="journal article" date="2015" name="Nat. Genet.">
        <title>The genome and transcriptome of the zoonotic hookworm Ancylostoma ceylanicum identify infection-specific gene families.</title>
        <authorList>
            <person name="Schwarz E.M."/>
            <person name="Hu Y."/>
            <person name="Antoshechkin I."/>
            <person name="Miller M.M."/>
            <person name="Sternberg P.W."/>
            <person name="Aroian R.V."/>
        </authorList>
    </citation>
    <scope>NUCLEOTIDE SEQUENCE</scope>
    <source>
        <strain evidence="2">HY135</strain>
    </source>
</reference>
<comment type="caution">
    <text evidence="1">The sequence shown here is derived from an EMBL/GenBank/DDBJ whole genome shotgun (WGS) entry which is preliminary data.</text>
</comment>
<accession>A0A016ULK0</accession>
<proteinExistence type="predicted"/>
<gene>
    <name evidence="1" type="primary">Acey_s0037.g3502</name>
    <name evidence="1" type="synonym">Acey-C06A8.8</name>
    <name evidence="1" type="ORF">Y032_0037g3502</name>
</gene>
<sequence length="104" mass="12154">MKLSEFNNTIRILGSKQEGALWKEDYQAAAEIEKCLKKFRAREAPLRELLAERIAAVARHDYADAQRAKNLFERTVDDALVDKEYEKFLSKKEIQRLRKQSPTN</sequence>
<evidence type="ECO:0000313" key="2">
    <source>
        <dbReference type="Proteomes" id="UP000024635"/>
    </source>
</evidence>
<dbReference type="AlphaFoldDB" id="A0A016ULK0"/>
<keyword evidence="2" id="KW-1185">Reference proteome</keyword>
<dbReference type="Proteomes" id="UP000024635">
    <property type="component" value="Unassembled WGS sequence"/>
</dbReference>
<evidence type="ECO:0000313" key="1">
    <source>
        <dbReference type="EMBL" id="EYC15403.1"/>
    </source>
</evidence>
<name>A0A016ULK0_9BILA</name>
<dbReference type="OrthoDB" id="5863908at2759"/>
<protein>
    <submittedName>
        <fullName evidence="1">Uncharacterized protein</fullName>
    </submittedName>
</protein>
<organism evidence="1 2">
    <name type="scientific">Ancylostoma ceylanicum</name>
    <dbReference type="NCBI Taxonomy" id="53326"/>
    <lineage>
        <taxon>Eukaryota</taxon>
        <taxon>Metazoa</taxon>
        <taxon>Ecdysozoa</taxon>
        <taxon>Nematoda</taxon>
        <taxon>Chromadorea</taxon>
        <taxon>Rhabditida</taxon>
        <taxon>Rhabditina</taxon>
        <taxon>Rhabditomorpha</taxon>
        <taxon>Strongyloidea</taxon>
        <taxon>Ancylostomatidae</taxon>
        <taxon>Ancylostomatinae</taxon>
        <taxon>Ancylostoma</taxon>
    </lineage>
</organism>